<proteinExistence type="predicted"/>
<evidence type="ECO:0000313" key="2">
    <source>
        <dbReference type="Proteomes" id="UP000285961"/>
    </source>
</evidence>
<evidence type="ECO:0008006" key="3">
    <source>
        <dbReference type="Google" id="ProtNLM"/>
    </source>
</evidence>
<dbReference type="Proteomes" id="UP000285961">
    <property type="component" value="Unassembled WGS sequence"/>
</dbReference>
<organism evidence="1 2">
    <name type="scientific">Candidatus Abyssobacteria bacterium SURF_17</name>
    <dbReference type="NCBI Taxonomy" id="2093361"/>
    <lineage>
        <taxon>Bacteria</taxon>
        <taxon>Pseudomonadati</taxon>
        <taxon>Candidatus Hydrogenedentota</taxon>
        <taxon>Candidatus Abyssobacteria</taxon>
    </lineage>
</organism>
<dbReference type="Gene3D" id="3.40.50.720">
    <property type="entry name" value="NAD(P)-binding Rossmann-like Domain"/>
    <property type="match status" value="1"/>
</dbReference>
<accession>A0A419EUN6</accession>
<comment type="caution">
    <text evidence="1">The sequence shown here is derived from an EMBL/GenBank/DDBJ whole genome shotgun (WGS) entry which is preliminary data.</text>
</comment>
<dbReference type="SUPFAM" id="SSF51735">
    <property type="entry name" value="NAD(P)-binding Rossmann-fold domains"/>
    <property type="match status" value="1"/>
</dbReference>
<reference evidence="1 2" key="1">
    <citation type="journal article" date="2017" name="ISME J.">
        <title>Energy and carbon metabolisms in a deep terrestrial subsurface fluid microbial community.</title>
        <authorList>
            <person name="Momper L."/>
            <person name="Jungbluth S.P."/>
            <person name="Lee M.D."/>
            <person name="Amend J.P."/>
        </authorList>
    </citation>
    <scope>NUCLEOTIDE SEQUENCE [LARGE SCALE GENOMIC DNA]</scope>
    <source>
        <strain evidence="1">SURF_17</strain>
    </source>
</reference>
<sequence length="66" mass="6618">MNSGKVIVLGGCGAVGSVAVRSSAAQGLFSKILIGDMDTTKAKALAAAETQHAPPLPQILRGGQTR</sequence>
<protein>
    <recommendedName>
        <fullName evidence="3">Saccharopine dehydrogenase NADP binding domain-containing protein</fullName>
    </recommendedName>
</protein>
<dbReference type="InterPro" id="IPR036291">
    <property type="entry name" value="NAD(P)-bd_dom_sf"/>
</dbReference>
<dbReference type="AlphaFoldDB" id="A0A419EUN6"/>
<gene>
    <name evidence="1" type="ORF">C4532_13275</name>
</gene>
<name>A0A419EUN6_9BACT</name>
<dbReference type="EMBL" id="QZKI01000095">
    <property type="protein sequence ID" value="RJP68007.1"/>
    <property type="molecule type" value="Genomic_DNA"/>
</dbReference>
<evidence type="ECO:0000313" key="1">
    <source>
        <dbReference type="EMBL" id="RJP68007.1"/>
    </source>
</evidence>